<dbReference type="STRING" id="1423734.FC83_GL001637"/>
<dbReference type="Pfam" id="PF14278">
    <property type="entry name" value="TetR_C_8"/>
    <property type="match status" value="1"/>
</dbReference>
<dbReference type="PANTHER" id="PTHR43479">
    <property type="entry name" value="ACREF/ENVCD OPERON REPRESSOR-RELATED"/>
    <property type="match status" value="1"/>
</dbReference>
<dbReference type="Pfam" id="PF00440">
    <property type="entry name" value="TetR_N"/>
    <property type="match status" value="1"/>
</dbReference>
<evidence type="ECO:0000259" key="3">
    <source>
        <dbReference type="PROSITE" id="PS50977"/>
    </source>
</evidence>
<dbReference type="Gene3D" id="1.10.357.10">
    <property type="entry name" value="Tetracycline Repressor, domain 2"/>
    <property type="match status" value="1"/>
</dbReference>
<organism evidence="4 5">
    <name type="scientific">Agrilactobacillus composti DSM 18527 = JCM 14202</name>
    <dbReference type="NCBI Taxonomy" id="1423734"/>
    <lineage>
        <taxon>Bacteria</taxon>
        <taxon>Bacillati</taxon>
        <taxon>Bacillota</taxon>
        <taxon>Bacilli</taxon>
        <taxon>Lactobacillales</taxon>
        <taxon>Lactobacillaceae</taxon>
        <taxon>Agrilactobacillus</taxon>
    </lineage>
</organism>
<protein>
    <submittedName>
        <fullName evidence="4">Transcriptional regulator</fullName>
    </submittedName>
</protein>
<sequence length="188" mass="21687">MSDHSTKRVLADALKALMQTTSLDHITINRLADKAHINRNTFYYHFSDISALLQWTYEQDIISQVDPLTNIDHWQEAYKRIMAYITDNQNFCLQTFHSLSRSILDDFLFQVAQNMVDQVVLSIDASISKRLRDDIDNFFGWAIAAQFIQWLVSDIKESPESMIQRAEIMLSGTLEHVITNGQARPFTG</sequence>
<dbReference type="InterPro" id="IPR009057">
    <property type="entry name" value="Homeodomain-like_sf"/>
</dbReference>
<dbReference type="InterPro" id="IPR039532">
    <property type="entry name" value="TetR_C_Firmicutes"/>
</dbReference>
<comment type="caution">
    <text evidence="4">The sequence shown here is derived from an EMBL/GenBank/DDBJ whole genome shotgun (WGS) entry which is preliminary data.</text>
</comment>
<evidence type="ECO:0000313" key="5">
    <source>
        <dbReference type="Proteomes" id="UP000051236"/>
    </source>
</evidence>
<dbReference type="EMBL" id="AZGA01000088">
    <property type="protein sequence ID" value="KRM30503.1"/>
    <property type="molecule type" value="Genomic_DNA"/>
</dbReference>
<dbReference type="GO" id="GO:0003677">
    <property type="term" value="F:DNA binding"/>
    <property type="evidence" value="ECO:0007669"/>
    <property type="project" value="UniProtKB-UniRule"/>
</dbReference>
<dbReference type="InterPro" id="IPR001647">
    <property type="entry name" value="HTH_TetR"/>
</dbReference>
<dbReference type="eggNOG" id="COG1309">
    <property type="taxonomic scope" value="Bacteria"/>
</dbReference>
<keyword evidence="1 2" id="KW-0238">DNA-binding</keyword>
<dbReference type="AlphaFoldDB" id="X0QK89"/>
<dbReference type="InterPro" id="IPR050624">
    <property type="entry name" value="HTH-type_Tx_Regulator"/>
</dbReference>
<evidence type="ECO:0000256" key="2">
    <source>
        <dbReference type="PROSITE-ProRule" id="PRU00335"/>
    </source>
</evidence>
<name>X0QK89_9LACO</name>
<dbReference type="RefSeq" id="WP_035451518.1">
    <property type="nucleotide sequence ID" value="NZ_AZGA01000088.1"/>
</dbReference>
<feature type="domain" description="HTH tetR-type" evidence="3">
    <location>
        <begin position="4"/>
        <end position="64"/>
    </location>
</feature>
<reference evidence="4 5" key="1">
    <citation type="journal article" date="2015" name="Genome Announc.">
        <title>Expanding the biotechnology potential of lactobacilli through comparative genomics of 213 strains and associated genera.</title>
        <authorList>
            <person name="Sun Z."/>
            <person name="Harris H.M."/>
            <person name="McCann A."/>
            <person name="Guo C."/>
            <person name="Argimon S."/>
            <person name="Zhang W."/>
            <person name="Yang X."/>
            <person name="Jeffery I.B."/>
            <person name="Cooney J.C."/>
            <person name="Kagawa T.F."/>
            <person name="Liu W."/>
            <person name="Song Y."/>
            <person name="Salvetti E."/>
            <person name="Wrobel A."/>
            <person name="Rasinkangas P."/>
            <person name="Parkhill J."/>
            <person name="Rea M.C."/>
            <person name="O'Sullivan O."/>
            <person name="Ritari J."/>
            <person name="Douillard F.P."/>
            <person name="Paul Ross R."/>
            <person name="Yang R."/>
            <person name="Briner A.E."/>
            <person name="Felis G.E."/>
            <person name="de Vos W.M."/>
            <person name="Barrangou R."/>
            <person name="Klaenhammer T.R."/>
            <person name="Caufield P.W."/>
            <person name="Cui Y."/>
            <person name="Zhang H."/>
            <person name="O'Toole P.W."/>
        </authorList>
    </citation>
    <scope>NUCLEOTIDE SEQUENCE [LARGE SCALE GENOMIC DNA]</scope>
    <source>
        <strain evidence="4 5">DSM 18527</strain>
    </source>
</reference>
<proteinExistence type="predicted"/>
<accession>X0QK89</accession>
<feature type="DNA-binding region" description="H-T-H motif" evidence="2">
    <location>
        <begin position="27"/>
        <end position="46"/>
    </location>
</feature>
<dbReference type="PATRIC" id="fig|1423734.3.peg.1656"/>
<dbReference type="PANTHER" id="PTHR43479:SF7">
    <property type="entry name" value="TETR-FAMILY TRANSCRIPTIONAL REGULATOR"/>
    <property type="match status" value="1"/>
</dbReference>
<dbReference type="PROSITE" id="PS50977">
    <property type="entry name" value="HTH_TETR_2"/>
    <property type="match status" value="1"/>
</dbReference>
<evidence type="ECO:0000256" key="1">
    <source>
        <dbReference type="ARBA" id="ARBA00023125"/>
    </source>
</evidence>
<dbReference type="OrthoDB" id="9810250at2"/>
<dbReference type="Proteomes" id="UP000051236">
    <property type="component" value="Unassembled WGS sequence"/>
</dbReference>
<evidence type="ECO:0000313" key="4">
    <source>
        <dbReference type="EMBL" id="KRM30503.1"/>
    </source>
</evidence>
<keyword evidence="5" id="KW-1185">Reference proteome</keyword>
<gene>
    <name evidence="4" type="ORF">FC83_GL001637</name>
</gene>
<dbReference type="SUPFAM" id="SSF46689">
    <property type="entry name" value="Homeodomain-like"/>
    <property type="match status" value="1"/>
</dbReference>